<keyword evidence="3" id="KW-0547">Nucleotide-binding</keyword>
<keyword evidence="2" id="KW-0436">Ligase</keyword>
<comment type="catalytic activity">
    <reaction evidence="8">
        <text>tRNA(Pro) + L-proline + ATP = L-prolyl-tRNA(Pro) + AMP + diphosphate</text>
        <dbReference type="Rhea" id="RHEA:14305"/>
        <dbReference type="Rhea" id="RHEA-COMP:9700"/>
        <dbReference type="Rhea" id="RHEA-COMP:9702"/>
        <dbReference type="ChEBI" id="CHEBI:30616"/>
        <dbReference type="ChEBI" id="CHEBI:33019"/>
        <dbReference type="ChEBI" id="CHEBI:60039"/>
        <dbReference type="ChEBI" id="CHEBI:78442"/>
        <dbReference type="ChEBI" id="CHEBI:78532"/>
        <dbReference type="ChEBI" id="CHEBI:456215"/>
        <dbReference type="EC" id="6.1.1.15"/>
    </reaction>
</comment>
<dbReference type="InterPro" id="IPR016061">
    <property type="entry name" value="Pro-tRNA_ligase_II_C"/>
</dbReference>
<keyword evidence="4" id="KW-0067">ATP-binding</keyword>
<dbReference type="PROSITE" id="PS50862">
    <property type="entry name" value="AA_TRNA_LIGASE_II"/>
    <property type="match status" value="1"/>
</dbReference>
<name>A0A0N4U5Q5_DRAME</name>
<dbReference type="SUPFAM" id="SSF64586">
    <property type="entry name" value="C-terminal domain of ProRS"/>
    <property type="match status" value="1"/>
</dbReference>
<reference evidence="11 13" key="2">
    <citation type="submission" date="2018-11" db="EMBL/GenBank/DDBJ databases">
        <authorList>
            <consortium name="Pathogen Informatics"/>
        </authorList>
    </citation>
    <scope>NUCLEOTIDE SEQUENCE [LARGE SCALE GENOMIC DNA]</scope>
</reference>
<dbReference type="OrthoDB" id="1350766at2759"/>
<feature type="compositionally biased region" description="Basic and acidic residues" evidence="9">
    <location>
        <begin position="779"/>
        <end position="804"/>
    </location>
</feature>
<feature type="compositionally biased region" description="Polar residues" evidence="9">
    <location>
        <begin position="876"/>
        <end position="892"/>
    </location>
</feature>
<dbReference type="Gene3D" id="3.40.50.800">
    <property type="entry name" value="Anticodon-binding domain"/>
    <property type="match status" value="1"/>
</dbReference>
<dbReference type="SUPFAM" id="SSF52954">
    <property type="entry name" value="Class II aaRS ABD-related"/>
    <property type="match status" value="1"/>
</dbReference>
<feature type="region of interest" description="Disordered" evidence="9">
    <location>
        <begin position="761"/>
        <end position="828"/>
    </location>
</feature>
<dbReference type="GO" id="GO:0005524">
    <property type="term" value="F:ATP binding"/>
    <property type="evidence" value="ECO:0007669"/>
    <property type="project" value="UniProtKB-KW"/>
</dbReference>
<dbReference type="GO" id="GO:0006433">
    <property type="term" value="P:prolyl-tRNA aminoacylation"/>
    <property type="evidence" value="ECO:0007669"/>
    <property type="project" value="InterPro"/>
</dbReference>
<evidence type="ECO:0000256" key="2">
    <source>
        <dbReference type="ARBA" id="ARBA00022598"/>
    </source>
</evidence>
<dbReference type="AlphaFoldDB" id="A0A0N4U5Q5"/>
<dbReference type="FunFam" id="3.30.930.10:FF:000007">
    <property type="entry name" value="Bifunctional glutamate/proline--tRNA ligase"/>
    <property type="match status" value="1"/>
</dbReference>
<evidence type="ECO:0000259" key="10">
    <source>
        <dbReference type="PROSITE" id="PS50862"/>
    </source>
</evidence>
<dbReference type="InterPro" id="IPR017449">
    <property type="entry name" value="Pro-tRNA_synth_II"/>
</dbReference>
<dbReference type="InterPro" id="IPR002314">
    <property type="entry name" value="aa-tRNA-synt_IIb"/>
</dbReference>
<gene>
    <name evidence="11" type="ORF">DME_LOCUS6554</name>
</gene>
<dbReference type="EMBL" id="UYYG01001156">
    <property type="protein sequence ID" value="VDN56581.1"/>
    <property type="molecule type" value="Genomic_DNA"/>
</dbReference>
<dbReference type="Gene3D" id="3.30.110.30">
    <property type="entry name" value="C-terminal domain of ProRS"/>
    <property type="match status" value="1"/>
</dbReference>
<evidence type="ECO:0000313" key="12">
    <source>
        <dbReference type="Proteomes" id="UP000038040"/>
    </source>
</evidence>
<keyword evidence="5" id="KW-0648">Protein biosynthesis</keyword>
<dbReference type="InterPro" id="IPR006195">
    <property type="entry name" value="aa-tRNA-synth_II"/>
</dbReference>
<dbReference type="PANTHER" id="PTHR43382">
    <property type="entry name" value="PROLYL-TRNA SYNTHETASE"/>
    <property type="match status" value="1"/>
</dbReference>
<protein>
    <recommendedName>
        <fullName evidence="1">proline--tRNA ligase</fullName>
        <ecNumber evidence="1">6.1.1.15</ecNumber>
    </recommendedName>
    <alternativeName>
        <fullName evidence="7">Prolyl-tRNA synthetase</fullName>
    </alternativeName>
</protein>
<dbReference type="EC" id="6.1.1.15" evidence="1"/>
<feature type="compositionally biased region" description="Basic and acidic residues" evidence="9">
    <location>
        <begin position="811"/>
        <end position="825"/>
    </location>
</feature>
<dbReference type="InterPro" id="IPR036621">
    <property type="entry name" value="Anticodon-bd_dom_sf"/>
</dbReference>
<dbReference type="SMART" id="SM00946">
    <property type="entry name" value="ProRS-C_1"/>
    <property type="match status" value="1"/>
</dbReference>
<organism evidence="12 14">
    <name type="scientific">Dracunculus medinensis</name>
    <name type="common">Guinea worm</name>
    <dbReference type="NCBI Taxonomy" id="318479"/>
    <lineage>
        <taxon>Eukaryota</taxon>
        <taxon>Metazoa</taxon>
        <taxon>Ecdysozoa</taxon>
        <taxon>Nematoda</taxon>
        <taxon>Chromadorea</taxon>
        <taxon>Rhabditida</taxon>
        <taxon>Spirurina</taxon>
        <taxon>Dracunculoidea</taxon>
        <taxon>Dracunculidae</taxon>
        <taxon>Dracunculus</taxon>
    </lineage>
</organism>
<evidence type="ECO:0000313" key="11">
    <source>
        <dbReference type="EMBL" id="VDN56581.1"/>
    </source>
</evidence>
<dbReference type="InterPro" id="IPR002316">
    <property type="entry name" value="Pro-tRNA-ligase_IIa"/>
</dbReference>
<dbReference type="InterPro" id="IPR004499">
    <property type="entry name" value="Pro-tRNA-ligase_IIa_arc-type"/>
</dbReference>
<dbReference type="Pfam" id="PF00587">
    <property type="entry name" value="tRNA-synt_2b"/>
    <property type="match status" value="1"/>
</dbReference>
<dbReference type="HAMAP" id="MF_01571">
    <property type="entry name" value="Pro_tRNA_synth_type3"/>
    <property type="match status" value="1"/>
</dbReference>
<dbReference type="PANTHER" id="PTHR43382:SF2">
    <property type="entry name" value="BIFUNCTIONAL GLUTAMATE_PROLINE--TRNA LIGASE"/>
    <property type="match status" value="1"/>
</dbReference>
<keyword evidence="6" id="KW-0030">Aminoacyl-tRNA synthetase</keyword>
<dbReference type="InterPro" id="IPR004154">
    <property type="entry name" value="Anticodon-bd"/>
</dbReference>
<proteinExistence type="inferred from homology"/>
<evidence type="ECO:0000256" key="1">
    <source>
        <dbReference type="ARBA" id="ARBA00012831"/>
    </source>
</evidence>
<dbReference type="GO" id="GO:0004827">
    <property type="term" value="F:proline-tRNA ligase activity"/>
    <property type="evidence" value="ECO:0007669"/>
    <property type="project" value="UniProtKB-EC"/>
</dbReference>
<dbReference type="InterPro" id="IPR033721">
    <property type="entry name" value="ProRS_core_arch_euk"/>
</dbReference>
<dbReference type="STRING" id="318479.A0A0N4U5Q5"/>
<dbReference type="Pfam" id="PF04615">
    <property type="entry name" value="Utp14"/>
    <property type="match status" value="1"/>
</dbReference>
<evidence type="ECO:0000256" key="5">
    <source>
        <dbReference type="ARBA" id="ARBA00022917"/>
    </source>
</evidence>
<evidence type="ECO:0000313" key="14">
    <source>
        <dbReference type="WBParaSite" id="DME_0000219401-mRNA-1"/>
    </source>
</evidence>
<dbReference type="Proteomes" id="UP000274756">
    <property type="component" value="Unassembled WGS sequence"/>
</dbReference>
<dbReference type="NCBIfam" id="TIGR00408">
    <property type="entry name" value="proS_fam_I"/>
    <property type="match status" value="1"/>
</dbReference>
<dbReference type="CDD" id="cd00778">
    <property type="entry name" value="ProRS_core_arch_euk"/>
    <property type="match status" value="1"/>
</dbReference>
<dbReference type="GO" id="GO:0017101">
    <property type="term" value="C:aminoacyl-tRNA synthetase multienzyme complex"/>
    <property type="evidence" value="ECO:0007669"/>
    <property type="project" value="TreeGrafter"/>
</dbReference>
<evidence type="ECO:0000256" key="6">
    <source>
        <dbReference type="ARBA" id="ARBA00023146"/>
    </source>
</evidence>
<dbReference type="SUPFAM" id="SSF55681">
    <property type="entry name" value="Class II aaRS and biotin synthetases"/>
    <property type="match status" value="1"/>
</dbReference>
<dbReference type="WBParaSite" id="DME_0000219401-mRNA-1">
    <property type="protein sequence ID" value="DME_0000219401-mRNA-1"/>
    <property type="gene ID" value="DME_0000219401"/>
</dbReference>
<feature type="domain" description="Aminoacyl-transfer RNA synthetases class-II family profile" evidence="10">
    <location>
        <begin position="38"/>
        <end position="283"/>
    </location>
</feature>
<evidence type="ECO:0000256" key="7">
    <source>
        <dbReference type="ARBA" id="ARBA00029731"/>
    </source>
</evidence>
<dbReference type="GO" id="GO:0005737">
    <property type="term" value="C:cytoplasm"/>
    <property type="evidence" value="ECO:0007669"/>
    <property type="project" value="InterPro"/>
</dbReference>
<dbReference type="FunFam" id="3.40.50.800:FF:000005">
    <property type="entry name" value="bifunctional glutamate/proline--tRNA ligase"/>
    <property type="match status" value="1"/>
</dbReference>
<evidence type="ECO:0000256" key="9">
    <source>
        <dbReference type="SAM" id="MobiDB-lite"/>
    </source>
</evidence>
<sequence length="1139" mass="131145">MKKQTKLGIEVSKSENYSEWYSQVITKAEMIEYYDVSGCYVLRPWAYSIWEDIQNFFDAAIKKLGVQNCYFPMFVSKSALEREKSHIADFAPEATGNSEMAEPIAIRPTSETVMYPSYAKWVQSHRDLPIRLNQWCNVVRWEFKHPTPFLRTREFLWQEGHTAFQHKAEAEREVYEILDIYEEIYVKLLAIPVIKGRKSEKEKFAGGDYTTTVEAYVPVNGRGIQGATSHHLGQNFSKMFDISFEDPDGGGKVYVWQNSWGLSTRTIGAVVMIHGDDNGLVLPPRIAAIQAIVIPVGIVANTSVENKTKLLNMAKEITTLLCDVEIRAESDCRDNYSPGWKFNHWELKGVPIRIEIGPRDLSNDQVTVVIRHSGEKRAISLRDIVRMCQQLLEEIHFAMFNKILMAREAHTKITNEWNEFKDLLDQKYILLSPFCGKIECEDLIKNESARETTGEIGTAAMGAKTLCIPLQQVSQFFYYPYCHILTLHCLIDVYIQNVFKNQSSLPYLGEVIDSCCKWNIDIVRKELRNKKKSKVAQENKTLSTPLHRQLRDRIEGDAAYSQIRQEFDEWVPLVKQNRLAEQLVFPLNSDEIFNDNANQRLESFTPRTPLEKEMDKLLSTSKSNLTNDVTYTEAELEILRAMNLDEMRAKCAQLRKMRALLGYHQAKLKRQSKIKSKSYHRHMRLRKHKQLIKEFDELLVKDPEKAKEKLVEIERQRIRERATLKHRNGSKKIQQLSRYASRNPEVKRFFEEQIRLGRTLTEKHGGGGISDTDESDDDNNNKKLSSHDLLQRAADLVERKERIETMSTNPHLKDRLKEMREEKKQHSAKLLGNMDLQEKLEDSNSTKMAESIPKTKQWEENDIWDDNQSNQVLNAETTSQNLEKNDETNNGETSKEVKRKSVAFAQTVDQIFDNIENKLLRKKSKKKKKKSGCGALDAFTSVASNVGKRKANLVPTKESPQNSTNIDHKEADISLDPKHFLQVETNKILQIPGELVDKMDEIDAEMEQEVIAEAFKDDDLIADFAMDKAATEEAEKPKDIDLTLQGWGSWTGPGIEHNKKNDRFVIKAAEQKRKDRGMAGVIISEAIDKSIEKLQPNSVPFPYTTVKDYEAVLRQPIGKEWNPQRVFKNLIRPAIRIKV</sequence>
<dbReference type="Proteomes" id="UP000038040">
    <property type="component" value="Unplaced"/>
</dbReference>
<dbReference type="Gene3D" id="3.30.930.10">
    <property type="entry name" value="Bira Bifunctional Protein, Domain 2"/>
    <property type="match status" value="1"/>
</dbReference>
<evidence type="ECO:0000256" key="8">
    <source>
        <dbReference type="ARBA" id="ARBA00047671"/>
    </source>
</evidence>
<feature type="region of interest" description="Disordered" evidence="9">
    <location>
        <begin position="876"/>
        <end position="898"/>
    </location>
</feature>
<accession>A0A0N4U5Q5</accession>
<keyword evidence="13" id="KW-1185">Reference proteome</keyword>
<reference evidence="14" key="1">
    <citation type="submission" date="2016-04" db="UniProtKB">
        <authorList>
            <consortium name="WormBaseParasite"/>
        </authorList>
    </citation>
    <scope>IDENTIFICATION</scope>
</reference>
<evidence type="ECO:0000256" key="3">
    <source>
        <dbReference type="ARBA" id="ARBA00022741"/>
    </source>
</evidence>
<dbReference type="Pfam" id="PF09180">
    <property type="entry name" value="ProRS-C_1"/>
    <property type="match status" value="1"/>
</dbReference>
<dbReference type="PRINTS" id="PR01046">
    <property type="entry name" value="TRNASYNTHPRO"/>
</dbReference>
<feature type="region of interest" description="Disordered" evidence="9">
    <location>
        <begin position="841"/>
        <end position="862"/>
    </location>
</feature>
<dbReference type="InterPro" id="IPR045864">
    <property type="entry name" value="aa-tRNA-synth_II/BPL/LPL"/>
</dbReference>
<dbReference type="Pfam" id="PF03129">
    <property type="entry name" value="HGTP_anticodon"/>
    <property type="match status" value="1"/>
</dbReference>
<evidence type="ECO:0000256" key="4">
    <source>
        <dbReference type="ARBA" id="ARBA00022840"/>
    </source>
</evidence>
<evidence type="ECO:0000313" key="13">
    <source>
        <dbReference type="Proteomes" id="UP000274756"/>
    </source>
</evidence>
<dbReference type="CDD" id="cd00862">
    <property type="entry name" value="ProRS_anticodon_zinc"/>
    <property type="match status" value="1"/>
</dbReference>